<dbReference type="Proteomes" id="UP000319353">
    <property type="component" value="Unassembled WGS sequence"/>
</dbReference>
<accession>A0A537KGZ7</accession>
<gene>
    <name evidence="1" type="ORF">E6H01_14605</name>
</gene>
<sequence length="85" mass="9375">MDLAITRPQFDAIGRAQHLPDVLKAVLDRAKMSGDGVVLHLTYEEATALQELCAWNVHMDAAGNVTAGSRIYDELVRAILTHPEY</sequence>
<proteinExistence type="predicted"/>
<reference evidence="1 2" key="1">
    <citation type="journal article" date="2019" name="Nat. Microbiol.">
        <title>Mediterranean grassland soil C-N compound turnover is dependent on rainfall and depth, and is mediated by genomically divergent microorganisms.</title>
        <authorList>
            <person name="Diamond S."/>
            <person name="Andeer P.F."/>
            <person name="Li Z."/>
            <person name="Crits-Christoph A."/>
            <person name="Burstein D."/>
            <person name="Anantharaman K."/>
            <person name="Lane K.R."/>
            <person name="Thomas B.C."/>
            <person name="Pan C."/>
            <person name="Northen T.R."/>
            <person name="Banfield J.F."/>
        </authorList>
    </citation>
    <scope>NUCLEOTIDE SEQUENCE [LARGE SCALE GENOMIC DNA]</scope>
    <source>
        <strain evidence="1">NP_4</strain>
    </source>
</reference>
<protein>
    <submittedName>
        <fullName evidence="1">Uncharacterized protein</fullName>
    </submittedName>
</protein>
<dbReference type="EMBL" id="VBAL01000302">
    <property type="protein sequence ID" value="TMI95078.1"/>
    <property type="molecule type" value="Genomic_DNA"/>
</dbReference>
<evidence type="ECO:0000313" key="2">
    <source>
        <dbReference type="Proteomes" id="UP000319353"/>
    </source>
</evidence>
<evidence type="ECO:0000313" key="1">
    <source>
        <dbReference type="EMBL" id="TMI95078.1"/>
    </source>
</evidence>
<dbReference type="AlphaFoldDB" id="A0A537KGZ7"/>
<name>A0A537KGZ7_9BACT</name>
<comment type="caution">
    <text evidence="1">The sequence shown here is derived from an EMBL/GenBank/DDBJ whole genome shotgun (WGS) entry which is preliminary data.</text>
</comment>
<organism evidence="1 2">
    <name type="scientific">Candidatus Segetimicrobium genomatis</name>
    <dbReference type="NCBI Taxonomy" id="2569760"/>
    <lineage>
        <taxon>Bacteria</taxon>
        <taxon>Bacillati</taxon>
        <taxon>Candidatus Sysuimicrobiota</taxon>
        <taxon>Candidatus Sysuimicrobiia</taxon>
        <taxon>Candidatus Sysuimicrobiales</taxon>
        <taxon>Candidatus Segetimicrobiaceae</taxon>
        <taxon>Candidatus Segetimicrobium</taxon>
    </lineage>
</organism>